<keyword evidence="5" id="KW-0134">Cell wall</keyword>
<dbReference type="GO" id="GO:0006351">
    <property type="term" value="P:DNA-templated transcription"/>
    <property type="evidence" value="ECO:0007669"/>
    <property type="project" value="InterPro"/>
</dbReference>
<feature type="region of interest" description="Disordered" evidence="18">
    <location>
        <begin position="1589"/>
        <end position="1608"/>
    </location>
</feature>
<dbReference type="Gene3D" id="2.60.40.1280">
    <property type="match status" value="1"/>
</dbReference>
<evidence type="ECO:0000256" key="3">
    <source>
        <dbReference type="ARBA" id="ARBA00007021"/>
    </source>
</evidence>
<keyword evidence="12" id="KW-0843">Virulence</keyword>
<evidence type="ECO:0000256" key="9">
    <source>
        <dbReference type="ARBA" id="ARBA00022729"/>
    </source>
</evidence>
<evidence type="ECO:0000256" key="4">
    <source>
        <dbReference type="ARBA" id="ARBA00022475"/>
    </source>
</evidence>
<dbReference type="InterPro" id="IPR001138">
    <property type="entry name" value="Zn2Cys6_DnaBD"/>
</dbReference>
<dbReference type="Pfam" id="PF00172">
    <property type="entry name" value="Zn_clus"/>
    <property type="match status" value="1"/>
</dbReference>
<dbReference type="GO" id="GO:0005886">
    <property type="term" value="C:plasma membrane"/>
    <property type="evidence" value="ECO:0007669"/>
    <property type="project" value="UniProtKB-SubCell"/>
</dbReference>
<dbReference type="Gene3D" id="4.10.240.10">
    <property type="entry name" value="Zn(2)-C6 fungal-type DNA-binding domain"/>
    <property type="match status" value="1"/>
</dbReference>
<sequence>MDLGKGKPTSTCTNCKKRKVKCDRRVPCGACIKIKSGFSCHYETKWKSISFNGGEGDSSDVVHNNNNLNNNFNNKNNNNNDNHDPAYANELTILKSRLKELESSLESLASHKQSAGDTKNSVGPAPRCSSVSASGAAYTPTKTIGEGSTSLLGAIDYSYVSNPYLLNPRDEDAAVINFYEGYTSIQVRSANRRHNLGPLTWSCTMRKDPWINMIYDIITPARGKLELLLGRNPPTISKKNTTLLTTHDDDDPRNEKTFERIQLETEGYDEVVPLKDIGAKSSNKKGSHREVTSGVASGVSGGVSGGASGEAPGGASGEAPEGAAGGAAGGNGLDETREREGHNTDGPRTKKPKVLNVTSITLAKTLFDGRFDPELRLVEQIQTILPVKRVIWSLIGRFFKVLYPFYPFLDEIDFRSRLSAIIGAESFEEEKVKELKIEYRLDLALMATLLVVLRLTYLSLFSNRDCNNSYIMNCTPTDPEEEEKKYLLSNPINVVAINVAHACLCCFQISVRTNLTVFQATLLLRLYRTLGPEEGDRFDGGELQFSTAMLVQMGYSLGLHREPDNFPDLRIDERTNHLTRKLWYFLILSDLLNAFNSGNPTLIDVKHYDTKEPVATRTNSSLDDFALEESAVDTLKWLDVSLSSIGKILDVIVDIRKYSSINYLTEALNNIEQVLRLDFQVSRRVPRFDTEQTSSTTKYTDVIKTKVFLTLYCSLITIYVHLYLYYERQSKFDYSFFYLKKLLYIIQELIVPLIFEVLLGRFNESGLILNPILLLAIHKCNQVILSCYARVNYVKYAKEKNKNHQKNMDNNLQYRQSYEKYRGLSSKLEAVGSLILSIILKLSSRYYYAWRIQKAHRILFKNYSGTLLYQKVTKTAKTLHSFQFTSTQLEEFDSILNTLMQWLKYIDEYRDNHTKLPRFIDENYDYEFAERKYPEADASTSSLRSEDSCATDPAYVDQISSMQEMLGVGSVVSAAQVYGIFTNIANIHWDNAGGYPYSLPQNPSWVTTLDWNIQGSQVNAGDTFSLRLPCVFKFTTLSKTILLTAGGKTFATCDLSNGELIVSFSEISCTISPGVTANTIASGTVTFPLSFGVGGGAGDVSLQYSTCFHAGTNQLSWTDGQNTLTYDIDFEGGYDFGSTSDGIIAIKLLPSMNQFQFFYTAAQCNNGYISGRFGFSVTNAALDCSTIQARMSNAWNDFYSNTNEANNFAYNIDCTSRHIYVTYQNVPAGYKPFFDILGTPSGGQMLTSFTNTYFCVGDYWSHDYSMVYNWGNYQNSGVNGKGNYVITSTWTGSTTMLSTIPGNTQTTIVVNVPSSSTTTTKTWSNSYTSTTTASGTDGTQTIIVEVPTPATTETTTWTNSYTSTTTTKGTDGTQTIIVEVPTPVTSITSTWTGSFTTTTTATGSDGTETVIIVVPTPVTSTTSTWSETYTSTTTATGSDGTETVIIEVPTPVTSTTSTWSETYTSTTTATGSDGTETVIIEVPTPMTSTTSTWSETYTSTTTATGSDGTETVIIEVPTPVTSTTSTWTGSFTTTTTATGSDGTETVIIVVPTPVTSTTSTWSETYTSTTTATGSDGTETVIIEVPTPMTSTTSTWSETYTSTTTATGSDGTETVIIEVPTPVTSTTSTWSETYTSTTTATGSDGTETVIIEVPTPMTSITSTWSETYTSTTTATGSDGTETVIIVVPTPVTSTTSTWSETYTSTTTATGSDGTETVIIEVPTPVTSTTSTWSETYTSTTTATGSDGTETVIIEVPTPVTSTTSTWSETYTSTTTATGSDGTETVIIEVPTPMTSTTSTWSETYTSTTTATGSDGTETVIVEVPTPVTSTTSTWSETYTSTTTATGSDGTETVIIEVPTPVTSTTSTWSETYTSTTTATGSDGTETVIIEVPTPVTSTTSTWTGSFTTTTTATGSDGTETVIIVVPTPVTSTTSTWTGSFTYTTTATGSDGTETVIIEVPTPVTSTTSTWSETYTSTTTAIGSDGTETVIIEVPTPVTSTTSTWTGSFTTTTTATGSDGTETVIIVVPTPVTSTTSTWSETYTSTTTATGSDGTETVIIEVPTPMTSTTSTWSETYTSTTTATGSDGTETVIIEVPTPVTSTTSTWSETYTSTTTATGSDGTETVIIEVPTPVTSTTSTWSETYTSTTTATGSDGTETVIIEVPTPVTSFTSTWSETYTSTTTATGSDGTETVIIEVPTPVTSTTSTWSETYTSTTTATGFD</sequence>
<evidence type="ECO:0000256" key="10">
    <source>
        <dbReference type="ARBA" id="ARBA00022737"/>
    </source>
</evidence>
<keyword evidence="6" id="KW-0964">Secreted</keyword>
<comment type="subcellular location">
    <subcellularLocation>
        <location evidence="2">Cell membrane</location>
        <topology evidence="2">Lipid-anchor</topology>
        <topology evidence="2">GPI-anchor</topology>
    </subcellularLocation>
    <subcellularLocation>
        <location evidence="1">Secreted</location>
        <location evidence="1">Cell wall</location>
    </subcellularLocation>
</comment>
<dbReference type="Pfam" id="PF11766">
    <property type="entry name" value="Candida_ALS_N"/>
    <property type="match status" value="1"/>
</dbReference>
<evidence type="ECO:0000256" key="16">
    <source>
        <dbReference type="ARBA" id="ARBA00023242"/>
    </source>
</evidence>
<evidence type="ECO:0000313" key="21">
    <source>
        <dbReference type="Proteomes" id="UP000790833"/>
    </source>
</evidence>
<evidence type="ECO:0000256" key="5">
    <source>
        <dbReference type="ARBA" id="ARBA00022512"/>
    </source>
</evidence>
<evidence type="ECO:0000256" key="18">
    <source>
        <dbReference type="SAM" id="MobiDB-lite"/>
    </source>
</evidence>
<evidence type="ECO:0000256" key="15">
    <source>
        <dbReference type="ARBA" id="ARBA00023180"/>
    </source>
</evidence>
<dbReference type="CDD" id="cd12148">
    <property type="entry name" value="fungal_TF_MHR"/>
    <property type="match status" value="1"/>
</dbReference>
<keyword evidence="8" id="KW-0479">Metal-binding</keyword>
<evidence type="ECO:0000256" key="11">
    <source>
        <dbReference type="ARBA" id="ARBA00022889"/>
    </source>
</evidence>
<dbReference type="EMBL" id="JAHMUF010000009">
    <property type="protein sequence ID" value="KAG7194065.1"/>
    <property type="molecule type" value="Genomic_DNA"/>
</dbReference>
<dbReference type="InterPro" id="IPR008966">
    <property type="entry name" value="Adhesion_dom_sf"/>
</dbReference>
<feature type="compositionally biased region" description="Gly residues" evidence="18">
    <location>
        <begin position="299"/>
        <end position="316"/>
    </location>
</feature>
<keyword evidence="21" id="KW-1185">Reference proteome</keyword>
<dbReference type="PANTHER" id="PTHR33793:SF2">
    <property type="entry name" value="AGGLUTININ-LIKE PROTEIN 6"/>
    <property type="match status" value="1"/>
</dbReference>
<keyword evidence="15" id="KW-0325">Glycoprotein</keyword>
<keyword evidence="14" id="KW-1015">Disulfide bond</keyword>
<evidence type="ECO:0000256" key="6">
    <source>
        <dbReference type="ARBA" id="ARBA00022525"/>
    </source>
</evidence>
<feature type="compositionally biased region" description="Basic and acidic residues" evidence="18">
    <location>
        <begin position="334"/>
        <end position="348"/>
    </location>
</feature>
<dbReference type="GO" id="GO:0003677">
    <property type="term" value="F:DNA binding"/>
    <property type="evidence" value="ECO:0007669"/>
    <property type="project" value="InterPro"/>
</dbReference>
<name>A0A9P7VA92_9ASCO</name>
<dbReference type="GO" id="GO:0008270">
    <property type="term" value="F:zinc ion binding"/>
    <property type="evidence" value="ECO:0007669"/>
    <property type="project" value="InterPro"/>
</dbReference>
<dbReference type="GeneID" id="66118642"/>
<keyword evidence="7" id="KW-0336">GPI-anchor</keyword>
<dbReference type="SUPFAM" id="SSF57701">
    <property type="entry name" value="Zn2/Cys6 DNA-binding domain"/>
    <property type="match status" value="1"/>
</dbReference>
<dbReference type="PROSITE" id="PS50048">
    <property type="entry name" value="ZN2_CY6_FUNGAL_2"/>
    <property type="match status" value="1"/>
</dbReference>
<evidence type="ECO:0000256" key="2">
    <source>
        <dbReference type="ARBA" id="ARBA00004609"/>
    </source>
</evidence>
<proteinExistence type="inferred from homology"/>
<dbReference type="OrthoDB" id="2943660at2759"/>
<evidence type="ECO:0000256" key="1">
    <source>
        <dbReference type="ARBA" id="ARBA00004191"/>
    </source>
</evidence>
<keyword evidence="10" id="KW-0677">Repeat</keyword>
<evidence type="ECO:0000256" key="14">
    <source>
        <dbReference type="ARBA" id="ARBA00023157"/>
    </source>
</evidence>
<reference evidence="20" key="1">
    <citation type="submission" date="2021-03" db="EMBL/GenBank/DDBJ databases">
        <authorList>
            <person name="Palmer J.M."/>
        </authorList>
    </citation>
    <scope>NUCLEOTIDE SEQUENCE</scope>
    <source>
        <strain evidence="20">ARV_011</strain>
    </source>
</reference>
<dbReference type="InterPro" id="IPR008440">
    <property type="entry name" value="Agglutinin-like_ALS_rpt"/>
</dbReference>
<dbReference type="GO" id="GO:0098552">
    <property type="term" value="C:side of membrane"/>
    <property type="evidence" value="ECO:0007669"/>
    <property type="project" value="UniProtKB-KW"/>
</dbReference>
<dbReference type="InterPro" id="IPR024672">
    <property type="entry name" value="Agglutinin-like_N"/>
</dbReference>
<dbReference type="InterPro" id="IPR036864">
    <property type="entry name" value="Zn2-C6_fun-type_DNA-bd_sf"/>
</dbReference>
<keyword evidence="4" id="KW-1003">Cell membrane</keyword>
<keyword evidence="17" id="KW-0449">Lipoprotein</keyword>
<feature type="region of interest" description="Disordered" evidence="18">
    <location>
        <begin position="279"/>
        <end position="351"/>
    </location>
</feature>
<dbReference type="GO" id="GO:0007155">
    <property type="term" value="P:cell adhesion"/>
    <property type="evidence" value="ECO:0007669"/>
    <property type="project" value="UniProtKB-KW"/>
</dbReference>
<dbReference type="PANTHER" id="PTHR33793">
    <property type="entry name" value="ALPHA-AGGLUTININ"/>
    <property type="match status" value="1"/>
</dbReference>
<dbReference type="PROSITE" id="PS00463">
    <property type="entry name" value="ZN2_CY6_FUNGAL_1"/>
    <property type="match status" value="1"/>
</dbReference>
<dbReference type="CDD" id="cd00067">
    <property type="entry name" value="GAL4"/>
    <property type="match status" value="1"/>
</dbReference>
<dbReference type="InterPro" id="IPR033504">
    <property type="entry name" value="ALS"/>
</dbReference>
<comment type="caution">
    <text evidence="20">The sequence shown here is derived from an EMBL/GenBank/DDBJ whole genome shotgun (WGS) entry which is preliminary data.</text>
</comment>
<comment type="similarity">
    <text evidence="3">Belongs to the ALS family.</text>
</comment>
<evidence type="ECO:0000256" key="17">
    <source>
        <dbReference type="ARBA" id="ARBA00023288"/>
    </source>
</evidence>
<gene>
    <name evidence="20" type="ORF">KQ657_005268</name>
</gene>
<evidence type="ECO:0000256" key="7">
    <source>
        <dbReference type="ARBA" id="ARBA00022622"/>
    </source>
</evidence>
<feature type="non-terminal residue" evidence="20">
    <location>
        <position position="2221"/>
    </location>
</feature>
<dbReference type="Pfam" id="PF05792">
    <property type="entry name" value="Candida_ALS"/>
    <property type="match status" value="27"/>
</dbReference>
<evidence type="ECO:0000256" key="8">
    <source>
        <dbReference type="ARBA" id="ARBA00022723"/>
    </source>
</evidence>
<dbReference type="Pfam" id="PF04082">
    <property type="entry name" value="Fungal_trans"/>
    <property type="match status" value="1"/>
</dbReference>
<organism evidence="20 21">
    <name type="scientific">Scheffersomyces spartinae</name>
    <dbReference type="NCBI Taxonomy" id="45513"/>
    <lineage>
        <taxon>Eukaryota</taxon>
        <taxon>Fungi</taxon>
        <taxon>Dikarya</taxon>
        <taxon>Ascomycota</taxon>
        <taxon>Saccharomycotina</taxon>
        <taxon>Pichiomycetes</taxon>
        <taxon>Debaryomycetaceae</taxon>
        <taxon>Scheffersomyces</taxon>
    </lineage>
</organism>
<dbReference type="Gene3D" id="2.60.40.2430">
    <property type="entry name" value="Agglutinin-like protein, N-terminal domain, N2 subdomain"/>
    <property type="match status" value="1"/>
</dbReference>
<protein>
    <recommendedName>
        <fullName evidence="19">Zn(2)-C6 fungal-type domain-containing protein</fullName>
    </recommendedName>
</protein>
<feature type="compositionally biased region" description="Gly residues" evidence="18">
    <location>
        <begin position="323"/>
        <end position="332"/>
    </location>
</feature>
<dbReference type="InterPro" id="IPR043063">
    <property type="entry name" value="Agglutinin-like_N_N2"/>
</dbReference>
<feature type="domain" description="Zn(2)-C6 fungal-type" evidence="19">
    <location>
        <begin position="11"/>
        <end position="42"/>
    </location>
</feature>
<evidence type="ECO:0000259" key="19">
    <source>
        <dbReference type="PROSITE" id="PS50048"/>
    </source>
</evidence>
<dbReference type="SUPFAM" id="SSF49401">
    <property type="entry name" value="Bacterial adhesins"/>
    <property type="match status" value="1"/>
</dbReference>
<dbReference type="GO" id="GO:0044403">
    <property type="term" value="P:biological process involved in symbiotic interaction"/>
    <property type="evidence" value="ECO:0007669"/>
    <property type="project" value="UniProtKB-ARBA"/>
</dbReference>
<dbReference type="RefSeq" id="XP_043049612.1">
    <property type="nucleotide sequence ID" value="XM_043195907.1"/>
</dbReference>
<dbReference type="InterPro" id="IPR011252">
    <property type="entry name" value="Fibrogen-bd_dom1"/>
</dbReference>
<evidence type="ECO:0000313" key="20">
    <source>
        <dbReference type="EMBL" id="KAG7194065.1"/>
    </source>
</evidence>
<feature type="region of interest" description="Disordered" evidence="18">
    <location>
        <begin position="105"/>
        <end position="127"/>
    </location>
</feature>
<keyword evidence="13" id="KW-0472">Membrane</keyword>
<dbReference type="Proteomes" id="UP000790833">
    <property type="component" value="Unassembled WGS sequence"/>
</dbReference>
<dbReference type="InterPro" id="IPR007219">
    <property type="entry name" value="XnlR_reg_dom"/>
</dbReference>
<dbReference type="SMART" id="SM01056">
    <property type="entry name" value="Candida_ALS_N"/>
    <property type="match status" value="1"/>
</dbReference>
<keyword evidence="9" id="KW-0732">Signal</keyword>
<dbReference type="SMART" id="SM00066">
    <property type="entry name" value="GAL4"/>
    <property type="match status" value="1"/>
</dbReference>
<evidence type="ECO:0000256" key="12">
    <source>
        <dbReference type="ARBA" id="ARBA00023026"/>
    </source>
</evidence>
<evidence type="ECO:0000256" key="13">
    <source>
        <dbReference type="ARBA" id="ARBA00023136"/>
    </source>
</evidence>
<keyword evidence="16" id="KW-0539">Nucleus</keyword>
<accession>A0A9P7VA92</accession>
<dbReference type="GO" id="GO:0000981">
    <property type="term" value="F:DNA-binding transcription factor activity, RNA polymerase II-specific"/>
    <property type="evidence" value="ECO:0007669"/>
    <property type="project" value="InterPro"/>
</dbReference>
<keyword evidence="11" id="KW-0130">Cell adhesion</keyword>